<name>A0AAD4R736_9BILA</name>
<dbReference type="Proteomes" id="UP001201812">
    <property type="component" value="Unassembled WGS sequence"/>
</dbReference>
<reference evidence="2" key="1">
    <citation type="submission" date="2022-01" db="EMBL/GenBank/DDBJ databases">
        <title>Genome Sequence Resource for Two Populations of Ditylenchus destructor, the Migratory Endoparasitic Phytonematode.</title>
        <authorList>
            <person name="Zhang H."/>
            <person name="Lin R."/>
            <person name="Xie B."/>
        </authorList>
    </citation>
    <scope>NUCLEOTIDE SEQUENCE</scope>
    <source>
        <strain evidence="2">BazhouSP</strain>
    </source>
</reference>
<organism evidence="2 3">
    <name type="scientific">Ditylenchus destructor</name>
    <dbReference type="NCBI Taxonomy" id="166010"/>
    <lineage>
        <taxon>Eukaryota</taxon>
        <taxon>Metazoa</taxon>
        <taxon>Ecdysozoa</taxon>
        <taxon>Nematoda</taxon>
        <taxon>Chromadorea</taxon>
        <taxon>Rhabditida</taxon>
        <taxon>Tylenchina</taxon>
        <taxon>Tylenchomorpha</taxon>
        <taxon>Sphaerularioidea</taxon>
        <taxon>Anguinidae</taxon>
        <taxon>Anguininae</taxon>
        <taxon>Ditylenchus</taxon>
    </lineage>
</organism>
<keyword evidence="1" id="KW-1133">Transmembrane helix</keyword>
<dbReference type="AlphaFoldDB" id="A0AAD4R736"/>
<comment type="caution">
    <text evidence="2">The sequence shown here is derived from an EMBL/GenBank/DDBJ whole genome shotgun (WGS) entry which is preliminary data.</text>
</comment>
<evidence type="ECO:0000256" key="1">
    <source>
        <dbReference type="SAM" id="Phobius"/>
    </source>
</evidence>
<keyword evidence="3" id="KW-1185">Reference proteome</keyword>
<evidence type="ECO:0000313" key="2">
    <source>
        <dbReference type="EMBL" id="KAI1728104.1"/>
    </source>
</evidence>
<keyword evidence="1" id="KW-0812">Transmembrane</keyword>
<feature type="transmembrane region" description="Helical" evidence="1">
    <location>
        <begin position="161"/>
        <end position="184"/>
    </location>
</feature>
<feature type="transmembrane region" description="Helical" evidence="1">
    <location>
        <begin position="328"/>
        <end position="347"/>
    </location>
</feature>
<feature type="transmembrane region" description="Helical" evidence="1">
    <location>
        <begin position="122"/>
        <end position="141"/>
    </location>
</feature>
<accession>A0AAD4R736</accession>
<evidence type="ECO:0000313" key="3">
    <source>
        <dbReference type="Proteomes" id="UP001201812"/>
    </source>
</evidence>
<keyword evidence="1" id="KW-0472">Membrane</keyword>
<dbReference type="EMBL" id="JAKKPZ010000001">
    <property type="protein sequence ID" value="KAI1728104.1"/>
    <property type="molecule type" value="Genomic_DNA"/>
</dbReference>
<protein>
    <submittedName>
        <fullName evidence="2">Uncharacterized protein</fullName>
    </submittedName>
</protein>
<gene>
    <name evidence="2" type="ORF">DdX_00259</name>
</gene>
<proteinExistence type="predicted"/>
<sequence length="363" mass="41313">MNKISMQLPTLSIVFVSSRCASLTLRPMTRYGFRRNVLSINNFRCFSSEAQPRSTKEIKPSALGSNVPLPRQWRERTIYFFKSIVMPVLDGQFTSANTLSRHIQDNVPVKNWCLIYDDRSGAAFHSIFAALIFLAIGTALYNTWDLYTDGDKWSQLADSAVTAGTLAVFVGLAFTFALTCVAIYQRRNLFRIYQNRTSPEQLLVRAAKGTVRRKWMLIKRRDISLINNQAPVDGGQSIFEPLKGNIRVDGQAFILKNEAFRGNNYRSYMLNFSDTVPRDLLTTDKFASHYNNEVVIRKVETMHNDDDMNVAERIAGPKETKLPPGIRFIRAIAIPLILAAIYMEYTIDYQREKAAARLSRVTP</sequence>